<feature type="compositionally biased region" description="Low complexity" evidence="1">
    <location>
        <begin position="29"/>
        <end position="40"/>
    </location>
</feature>
<proteinExistence type="predicted"/>
<evidence type="ECO:0000256" key="2">
    <source>
        <dbReference type="SAM" id="Phobius"/>
    </source>
</evidence>
<evidence type="ECO:0000313" key="3">
    <source>
        <dbReference type="EMBL" id="VDP43523.1"/>
    </source>
</evidence>
<keyword evidence="4" id="KW-1185">Reference proteome</keyword>
<gene>
    <name evidence="3" type="ORF">SBAD_LOCUS11857</name>
</gene>
<feature type="compositionally biased region" description="Pro residues" evidence="1">
    <location>
        <begin position="1"/>
        <end position="12"/>
    </location>
</feature>
<sequence>MQQQPPPNPVMPPNVLVGGGATGGGGGASTPSGGLQPSSSAVQQLLQQQQSFYMQHQQQLSDLMRGQLLALQERLHLSVVHQSQLMQQLSQCRERKLLGQVLLGRYLFSLFPDLFTFASFLFVTIYFT</sequence>
<accession>A0A183J7K9</accession>
<reference evidence="3 4" key="2">
    <citation type="submission" date="2018-11" db="EMBL/GenBank/DDBJ databases">
        <authorList>
            <consortium name="Pathogen Informatics"/>
        </authorList>
    </citation>
    <scope>NUCLEOTIDE SEQUENCE [LARGE SCALE GENOMIC DNA]</scope>
</reference>
<feature type="compositionally biased region" description="Gly residues" evidence="1">
    <location>
        <begin position="17"/>
        <end position="28"/>
    </location>
</feature>
<keyword evidence="2" id="KW-1133">Transmembrane helix</keyword>
<organism evidence="5">
    <name type="scientific">Soboliphyme baturini</name>
    <dbReference type="NCBI Taxonomy" id="241478"/>
    <lineage>
        <taxon>Eukaryota</taxon>
        <taxon>Metazoa</taxon>
        <taxon>Ecdysozoa</taxon>
        <taxon>Nematoda</taxon>
        <taxon>Enoplea</taxon>
        <taxon>Dorylaimia</taxon>
        <taxon>Dioctophymatida</taxon>
        <taxon>Dioctophymatoidea</taxon>
        <taxon>Soboliphymatidae</taxon>
        <taxon>Soboliphyme</taxon>
    </lineage>
</organism>
<dbReference type="AlphaFoldDB" id="A0A183J7K9"/>
<dbReference type="WBParaSite" id="SBAD_0001225301-mRNA-1">
    <property type="protein sequence ID" value="SBAD_0001225301-mRNA-1"/>
    <property type="gene ID" value="SBAD_0001225301"/>
</dbReference>
<dbReference type="EMBL" id="UZAM01016503">
    <property type="protein sequence ID" value="VDP43523.1"/>
    <property type="molecule type" value="Genomic_DNA"/>
</dbReference>
<reference evidence="5" key="1">
    <citation type="submission" date="2016-06" db="UniProtKB">
        <authorList>
            <consortium name="WormBaseParasite"/>
        </authorList>
    </citation>
    <scope>IDENTIFICATION</scope>
</reference>
<feature type="region of interest" description="Disordered" evidence="1">
    <location>
        <begin position="1"/>
        <end position="40"/>
    </location>
</feature>
<dbReference type="Proteomes" id="UP000270296">
    <property type="component" value="Unassembled WGS sequence"/>
</dbReference>
<keyword evidence="2" id="KW-0472">Membrane</keyword>
<protein>
    <submittedName>
        <fullName evidence="5">HDAC4_Gln domain-containing protein</fullName>
    </submittedName>
</protein>
<name>A0A183J7K9_9BILA</name>
<evidence type="ECO:0000313" key="4">
    <source>
        <dbReference type="Proteomes" id="UP000270296"/>
    </source>
</evidence>
<evidence type="ECO:0000256" key="1">
    <source>
        <dbReference type="SAM" id="MobiDB-lite"/>
    </source>
</evidence>
<feature type="transmembrane region" description="Helical" evidence="2">
    <location>
        <begin position="103"/>
        <end position="127"/>
    </location>
</feature>
<evidence type="ECO:0000313" key="5">
    <source>
        <dbReference type="WBParaSite" id="SBAD_0001225301-mRNA-1"/>
    </source>
</evidence>
<keyword evidence="2" id="KW-0812">Transmembrane</keyword>